<dbReference type="OrthoDB" id="1100095at2"/>
<dbReference type="NCBIfam" id="TIGR02985">
    <property type="entry name" value="Sig70_bacteroi1"/>
    <property type="match status" value="1"/>
</dbReference>
<evidence type="ECO:0000313" key="7">
    <source>
        <dbReference type="EMBL" id="TBN16282.1"/>
    </source>
</evidence>
<dbReference type="InterPro" id="IPR013325">
    <property type="entry name" value="RNA_pol_sigma_r2"/>
</dbReference>
<dbReference type="AlphaFoldDB" id="A0A4Q9FPC6"/>
<reference evidence="7 8" key="1">
    <citation type="journal article" date="2015" name="Int. J. Syst. Evol. Microbiol.">
        <title>Hyunsoonleella pacifica sp. nov., isolated from seawater of South Pacific Gyre.</title>
        <authorList>
            <person name="Gao X."/>
            <person name="Zhang Z."/>
            <person name="Dai X."/>
            <person name="Zhang X.H."/>
        </authorList>
    </citation>
    <scope>NUCLEOTIDE SEQUENCE [LARGE SCALE GENOMIC DNA]</scope>
    <source>
        <strain evidence="7 8">SW033</strain>
    </source>
</reference>
<dbReference type="SUPFAM" id="SSF88659">
    <property type="entry name" value="Sigma3 and sigma4 domains of RNA polymerase sigma factors"/>
    <property type="match status" value="1"/>
</dbReference>
<evidence type="ECO:0000259" key="6">
    <source>
        <dbReference type="Pfam" id="PF08281"/>
    </source>
</evidence>
<dbReference type="InterPro" id="IPR014284">
    <property type="entry name" value="RNA_pol_sigma-70_dom"/>
</dbReference>
<keyword evidence="4" id="KW-0804">Transcription</keyword>
<comment type="similarity">
    <text evidence="1">Belongs to the sigma-70 factor family. ECF subfamily.</text>
</comment>
<sequence length="189" mass="22159">MDQKSEDLSIILKSLKQGNLKSYETIYNRFYDELCVYALKYTPDRSLIQDIVQDTFLDLWHQRKKLKIKSSLKGYLYRIVYYKLMDAFKNNSKKNDEYLAFYQSSVKEATIAIEEDDNYKAALLAKLDLCLNKLPKRCKKVFLDKKISGLKYIEISKNLEISIKTVEGHIRRAYALIKVCMHDLNVSSS</sequence>
<dbReference type="NCBIfam" id="TIGR02937">
    <property type="entry name" value="sigma70-ECF"/>
    <property type="match status" value="1"/>
</dbReference>
<dbReference type="Gene3D" id="1.10.1740.10">
    <property type="match status" value="1"/>
</dbReference>
<dbReference type="GO" id="GO:0016987">
    <property type="term" value="F:sigma factor activity"/>
    <property type="evidence" value="ECO:0007669"/>
    <property type="project" value="UniProtKB-KW"/>
</dbReference>
<dbReference type="InterPro" id="IPR013324">
    <property type="entry name" value="RNA_pol_sigma_r3/r4-like"/>
</dbReference>
<accession>A0A4Q9FPC6</accession>
<dbReference type="EMBL" id="SIRS01000003">
    <property type="protein sequence ID" value="TBN16282.1"/>
    <property type="molecule type" value="Genomic_DNA"/>
</dbReference>
<protein>
    <submittedName>
        <fullName evidence="7">RNA polymerase sigma-70 factor</fullName>
    </submittedName>
</protein>
<gene>
    <name evidence="7" type="ORF">EYD46_06435</name>
</gene>
<dbReference type="Proteomes" id="UP000292372">
    <property type="component" value="Unassembled WGS sequence"/>
</dbReference>
<feature type="domain" description="RNA polymerase sigma-70 region 2" evidence="5">
    <location>
        <begin position="26"/>
        <end position="92"/>
    </location>
</feature>
<dbReference type="PROSITE" id="PS50096">
    <property type="entry name" value="IQ"/>
    <property type="match status" value="1"/>
</dbReference>
<name>A0A4Q9FPC6_9FLAO</name>
<evidence type="ECO:0000256" key="4">
    <source>
        <dbReference type="ARBA" id="ARBA00023163"/>
    </source>
</evidence>
<dbReference type="PANTHER" id="PTHR43133:SF46">
    <property type="entry name" value="RNA POLYMERASE SIGMA-70 FACTOR ECF SUBFAMILY"/>
    <property type="match status" value="1"/>
</dbReference>
<keyword evidence="2" id="KW-0805">Transcription regulation</keyword>
<evidence type="ECO:0000256" key="2">
    <source>
        <dbReference type="ARBA" id="ARBA00023015"/>
    </source>
</evidence>
<comment type="caution">
    <text evidence="7">The sequence shown here is derived from an EMBL/GenBank/DDBJ whole genome shotgun (WGS) entry which is preliminary data.</text>
</comment>
<dbReference type="InterPro" id="IPR039425">
    <property type="entry name" value="RNA_pol_sigma-70-like"/>
</dbReference>
<dbReference type="Gene3D" id="1.10.10.10">
    <property type="entry name" value="Winged helix-like DNA-binding domain superfamily/Winged helix DNA-binding domain"/>
    <property type="match status" value="1"/>
</dbReference>
<evidence type="ECO:0000313" key="8">
    <source>
        <dbReference type="Proteomes" id="UP000292372"/>
    </source>
</evidence>
<evidence type="ECO:0000259" key="5">
    <source>
        <dbReference type="Pfam" id="PF04542"/>
    </source>
</evidence>
<dbReference type="RefSeq" id="WP_130936264.1">
    <property type="nucleotide sequence ID" value="NZ_BMEE01000002.1"/>
</dbReference>
<dbReference type="GO" id="GO:0006352">
    <property type="term" value="P:DNA-templated transcription initiation"/>
    <property type="evidence" value="ECO:0007669"/>
    <property type="project" value="InterPro"/>
</dbReference>
<dbReference type="Pfam" id="PF04542">
    <property type="entry name" value="Sigma70_r2"/>
    <property type="match status" value="1"/>
</dbReference>
<dbReference type="InterPro" id="IPR014327">
    <property type="entry name" value="RNA_pol_sigma70_bacteroid"/>
</dbReference>
<feature type="domain" description="RNA polymerase sigma factor 70 region 4 type 2" evidence="6">
    <location>
        <begin position="126"/>
        <end position="175"/>
    </location>
</feature>
<proteinExistence type="inferred from homology"/>
<dbReference type="InterPro" id="IPR036388">
    <property type="entry name" value="WH-like_DNA-bd_sf"/>
</dbReference>
<dbReference type="PANTHER" id="PTHR43133">
    <property type="entry name" value="RNA POLYMERASE ECF-TYPE SIGMA FACTO"/>
    <property type="match status" value="1"/>
</dbReference>
<dbReference type="InterPro" id="IPR007627">
    <property type="entry name" value="RNA_pol_sigma70_r2"/>
</dbReference>
<keyword evidence="8" id="KW-1185">Reference proteome</keyword>
<dbReference type="Pfam" id="PF08281">
    <property type="entry name" value="Sigma70_r4_2"/>
    <property type="match status" value="1"/>
</dbReference>
<evidence type="ECO:0000256" key="1">
    <source>
        <dbReference type="ARBA" id="ARBA00010641"/>
    </source>
</evidence>
<evidence type="ECO:0000256" key="3">
    <source>
        <dbReference type="ARBA" id="ARBA00023082"/>
    </source>
</evidence>
<keyword evidence="3" id="KW-0731">Sigma factor</keyword>
<organism evidence="7 8">
    <name type="scientific">Hyunsoonleella pacifica</name>
    <dbReference type="NCBI Taxonomy" id="1080224"/>
    <lineage>
        <taxon>Bacteria</taxon>
        <taxon>Pseudomonadati</taxon>
        <taxon>Bacteroidota</taxon>
        <taxon>Flavobacteriia</taxon>
        <taxon>Flavobacteriales</taxon>
        <taxon>Flavobacteriaceae</taxon>
    </lineage>
</organism>
<dbReference type="SUPFAM" id="SSF88946">
    <property type="entry name" value="Sigma2 domain of RNA polymerase sigma factors"/>
    <property type="match status" value="1"/>
</dbReference>
<dbReference type="GO" id="GO:0003677">
    <property type="term" value="F:DNA binding"/>
    <property type="evidence" value="ECO:0007669"/>
    <property type="project" value="InterPro"/>
</dbReference>
<dbReference type="InterPro" id="IPR013249">
    <property type="entry name" value="RNA_pol_sigma70_r4_t2"/>
</dbReference>